<dbReference type="STRING" id="3880.G8A3A1"/>
<dbReference type="AlphaFoldDB" id="G8A3A1"/>
<feature type="chain" id="PRO_5014574409" evidence="1">
    <location>
        <begin position="25"/>
        <end position="122"/>
    </location>
</feature>
<keyword evidence="2" id="KW-0472">Membrane</keyword>
<accession>G8A3A1</accession>
<keyword evidence="2" id="KW-0812">Transmembrane</keyword>
<feature type="signal peptide" evidence="1">
    <location>
        <begin position="1"/>
        <end position="24"/>
    </location>
</feature>
<reference evidence="2 4" key="1">
    <citation type="journal article" date="2011" name="Nature">
        <title>The Medicago genome provides insight into the evolution of rhizobial symbioses.</title>
        <authorList>
            <person name="Young N.D."/>
            <person name="Debelle F."/>
            <person name="Oldroyd G.E."/>
            <person name="Geurts R."/>
            <person name="Cannon S.B."/>
            <person name="Udvardi M.K."/>
            <person name="Benedito V.A."/>
            <person name="Mayer K.F."/>
            <person name="Gouzy J."/>
            <person name="Schoof H."/>
            <person name="Van de Peer Y."/>
            <person name="Proost S."/>
            <person name="Cook D.R."/>
            <person name="Meyers B.C."/>
            <person name="Spannagl M."/>
            <person name="Cheung F."/>
            <person name="De Mita S."/>
            <person name="Krishnakumar V."/>
            <person name="Gundlach H."/>
            <person name="Zhou S."/>
            <person name="Mudge J."/>
            <person name="Bharti A.K."/>
            <person name="Murray J.D."/>
            <person name="Naoumkina M.A."/>
            <person name="Rosen B."/>
            <person name="Silverstein K.A."/>
            <person name="Tang H."/>
            <person name="Rombauts S."/>
            <person name="Zhao P.X."/>
            <person name="Zhou P."/>
            <person name="Barbe V."/>
            <person name="Bardou P."/>
            <person name="Bechner M."/>
            <person name="Bellec A."/>
            <person name="Berger A."/>
            <person name="Berges H."/>
            <person name="Bidwell S."/>
            <person name="Bisseling T."/>
            <person name="Choisne N."/>
            <person name="Couloux A."/>
            <person name="Denny R."/>
            <person name="Deshpande S."/>
            <person name="Dai X."/>
            <person name="Doyle J.J."/>
            <person name="Dudez A.M."/>
            <person name="Farmer A.D."/>
            <person name="Fouteau S."/>
            <person name="Franken C."/>
            <person name="Gibelin C."/>
            <person name="Gish J."/>
            <person name="Goldstein S."/>
            <person name="Gonzalez A.J."/>
            <person name="Green P.J."/>
            <person name="Hallab A."/>
            <person name="Hartog M."/>
            <person name="Hua A."/>
            <person name="Humphray S.J."/>
            <person name="Jeong D.H."/>
            <person name="Jing Y."/>
            <person name="Jocker A."/>
            <person name="Kenton S.M."/>
            <person name="Kim D.J."/>
            <person name="Klee K."/>
            <person name="Lai H."/>
            <person name="Lang C."/>
            <person name="Lin S."/>
            <person name="Macmil S.L."/>
            <person name="Magdelenat G."/>
            <person name="Matthews L."/>
            <person name="McCorrison J."/>
            <person name="Monaghan E.L."/>
            <person name="Mun J.H."/>
            <person name="Najar F.Z."/>
            <person name="Nicholson C."/>
            <person name="Noirot C."/>
            <person name="O'Bleness M."/>
            <person name="Paule C.R."/>
            <person name="Poulain J."/>
            <person name="Prion F."/>
            <person name="Qin B."/>
            <person name="Qu C."/>
            <person name="Retzel E.F."/>
            <person name="Riddle C."/>
            <person name="Sallet E."/>
            <person name="Samain S."/>
            <person name="Samson N."/>
            <person name="Sanders I."/>
            <person name="Saurat O."/>
            <person name="Scarpelli C."/>
            <person name="Schiex T."/>
            <person name="Segurens B."/>
            <person name="Severin A.J."/>
            <person name="Sherrier D.J."/>
            <person name="Shi R."/>
            <person name="Sims S."/>
            <person name="Singer S.R."/>
            <person name="Sinharoy S."/>
            <person name="Sterck L."/>
            <person name="Viollet A."/>
            <person name="Wang B.B."/>
            <person name="Wang K."/>
            <person name="Wang M."/>
            <person name="Wang X."/>
            <person name="Warfsmann J."/>
            <person name="Weissenbach J."/>
            <person name="White D.D."/>
            <person name="White J.D."/>
            <person name="Wiley G.B."/>
            <person name="Wincker P."/>
            <person name="Xing Y."/>
            <person name="Yang L."/>
            <person name="Yao Z."/>
            <person name="Ying F."/>
            <person name="Zhai J."/>
            <person name="Zhou L."/>
            <person name="Zuber A."/>
            <person name="Denarie J."/>
            <person name="Dixon R.A."/>
            <person name="May G.D."/>
            <person name="Schwartz D.C."/>
            <person name="Rogers J."/>
            <person name="Quetier F."/>
            <person name="Town C.D."/>
            <person name="Roe B.A."/>
        </authorList>
    </citation>
    <scope>NUCLEOTIDE SEQUENCE [LARGE SCALE GENOMIC DNA]</scope>
    <source>
        <strain evidence="2">A17</strain>
        <strain evidence="3 4">cv. Jemalong A17</strain>
    </source>
</reference>
<evidence type="ECO:0000256" key="1">
    <source>
        <dbReference type="SAM" id="SignalP"/>
    </source>
</evidence>
<dbReference type="Proteomes" id="UP000002051">
    <property type="component" value="Chromosome 3"/>
</dbReference>
<evidence type="ECO:0000313" key="2">
    <source>
        <dbReference type="EMBL" id="KEH34884.1"/>
    </source>
</evidence>
<reference evidence="2 4" key="2">
    <citation type="journal article" date="2014" name="BMC Genomics">
        <title>An improved genome release (version Mt4.0) for the model legume Medicago truncatula.</title>
        <authorList>
            <person name="Tang H."/>
            <person name="Krishnakumar V."/>
            <person name="Bidwell S."/>
            <person name="Rosen B."/>
            <person name="Chan A."/>
            <person name="Zhou S."/>
            <person name="Gentzbittel L."/>
            <person name="Childs K.L."/>
            <person name="Yandell M."/>
            <person name="Gundlach H."/>
            <person name="Mayer K.F."/>
            <person name="Schwartz D.C."/>
            <person name="Town C.D."/>
        </authorList>
    </citation>
    <scope>GENOME REANNOTATION</scope>
    <source>
        <strain evidence="2">A17</strain>
        <strain evidence="3 4">cv. Jemalong A17</strain>
    </source>
</reference>
<evidence type="ECO:0000313" key="3">
    <source>
        <dbReference type="EnsemblPlants" id="KEH34884"/>
    </source>
</evidence>
<protein>
    <submittedName>
        <fullName evidence="2">Transmembrane protein, putative</fullName>
    </submittedName>
</protein>
<dbReference type="EMBL" id="CM001219">
    <property type="protein sequence ID" value="KEH34884.1"/>
    <property type="molecule type" value="Genomic_DNA"/>
</dbReference>
<keyword evidence="4" id="KW-1185">Reference proteome</keyword>
<name>G8A3A1_MEDTR</name>
<dbReference type="EnsemblPlants" id="KEH34884">
    <property type="protein sequence ID" value="KEH34884"/>
    <property type="gene ID" value="MTR_3g073950"/>
</dbReference>
<organism evidence="3">
    <name type="scientific">Medicago truncatula</name>
    <name type="common">Barrel medic</name>
    <name type="synonym">Medicago tribuloides</name>
    <dbReference type="NCBI Taxonomy" id="3880"/>
    <lineage>
        <taxon>Eukaryota</taxon>
        <taxon>Viridiplantae</taxon>
        <taxon>Streptophyta</taxon>
        <taxon>Embryophyta</taxon>
        <taxon>Tracheophyta</taxon>
        <taxon>Spermatophyta</taxon>
        <taxon>Magnoliopsida</taxon>
        <taxon>eudicotyledons</taxon>
        <taxon>Gunneridae</taxon>
        <taxon>Pentapetalae</taxon>
        <taxon>rosids</taxon>
        <taxon>fabids</taxon>
        <taxon>Fabales</taxon>
        <taxon>Fabaceae</taxon>
        <taxon>Papilionoideae</taxon>
        <taxon>50 kb inversion clade</taxon>
        <taxon>NPAAA clade</taxon>
        <taxon>Hologalegina</taxon>
        <taxon>IRL clade</taxon>
        <taxon>Trifolieae</taxon>
        <taxon>Medicago</taxon>
    </lineage>
</organism>
<keyword evidence="1" id="KW-0732">Signal</keyword>
<proteinExistence type="predicted"/>
<gene>
    <name evidence="2" type="ordered locus">MTR_3g073950</name>
</gene>
<dbReference type="PaxDb" id="3880-AES85939"/>
<evidence type="ECO:0000313" key="4">
    <source>
        <dbReference type="Proteomes" id="UP000002051"/>
    </source>
</evidence>
<sequence length="122" mass="13957">MRFQQKRFFFSIFILLILPTLIVSKRTCAEDKEQTNIKQRIQPCFTDSFEKLTSPCLKDHLCVGFPFTGYIVTCVAMGTLMVETHLIAYLRSGTLVMVKFMVMLWSRDTRSASSSKGHCSCV</sequence>
<reference evidence="3" key="3">
    <citation type="submission" date="2015-04" db="UniProtKB">
        <authorList>
            <consortium name="EnsemblPlants"/>
        </authorList>
    </citation>
    <scope>IDENTIFICATION</scope>
    <source>
        <strain evidence="3">cv. Jemalong A17</strain>
    </source>
</reference>
<dbReference type="HOGENOM" id="CLU_2030149_0_0_1"/>